<proteinExistence type="predicted"/>
<sequence length="393" mass="39983">MTYAPPRPDARPSAPATPTRIEALDLVRLLAVIGMMSAHLLAPLALVPGATGPEAAAARIAHLLTEGTSSTLFAVVGGGSLVLASRRRLDEGDRRGAVLAIMVRGAAVTLLGLLLELVPSPVMVVLVPFGLSMMITAPLLLLGSRVLVAVIAVLTIAGHPLAMAVPGPVEFGTVTLLSLDDPVGVLRGLVLTGQYPLITWIPYLLTGIVLMRAVLRAQETGRIRRLSLLALAGGAVTATAAHLVPHLAAALGHATPGAWYTAATHTGTVADMVATGGIAVALIGMALRLLPPAQPLPSLRTVRGRIAQSLRAAGAAPLTIYVAHVLATGIALVTAVLLAGGDLSSMPWYVGGAGILAVHLAGVLVLGGVLAARGGRGPLEALLATAIRRAVRR</sequence>
<evidence type="ECO:0000313" key="3">
    <source>
        <dbReference type="EMBL" id="MBP2407752.1"/>
    </source>
</evidence>
<organism evidence="3 4">
    <name type="scientific">Brachybacterium fresconis</name>
    <dbReference type="NCBI Taxonomy" id="173363"/>
    <lineage>
        <taxon>Bacteria</taxon>
        <taxon>Bacillati</taxon>
        <taxon>Actinomycetota</taxon>
        <taxon>Actinomycetes</taxon>
        <taxon>Micrococcales</taxon>
        <taxon>Dermabacteraceae</taxon>
        <taxon>Brachybacterium</taxon>
    </lineage>
</organism>
<evidence type="ECO:0000256" key="1">
    <source>
        <dbReference type="SAM" id="Phobius"/>
    </source>
</evidence>
<gene>
    <name evidence="3" type="ORF">JOF44_000655</name>
</gene>
<feature type="transmembrane region" description="Helical" evidence="1">
    <location>
        <begin position="272"/>
        <end position="291"/>
    </location>
</feature>
<dbReference type="RefSeq" id="WP_209887375.1">
    <property type="nucleotide sequence ID" value="NZ_BAAAJV010000011.1"/>
</dbReference>
<reference evidence="3 4" key="1">
    <citation type="submission" date="2021-03" db="EMBL/GenBank/DDBJ databases">
        <title>Sequencing the genomes of 1000 actinobacteria strains.</title>
        <authorList>
            <person name="Klenk H.-P."/>
        </authorList>
    </citation>
    <scope>NUCLEOTIDE SEQUENCE [LARGE SCALE GENOMIC DNA]</scope>
    <source>
        <strain evidence="3 4">DSM 14564</strain>
    </source>
</reference>
<evidence type="ECO:0000259" key="2">
    <source>
        <dbReference type="Pfam" id="PF07786"/>
    </source>
</evidence>
<feature type="transmembrane region" description="Helical" evidence="1">
    <location>
        <begin position="96"/>
        <end position="115"/>
    </location>
</feature>
<feature type="transmembrane region" description="Helical" evidence="1">
    <location>
        <begin position="121"/>
        <end position="141"/>
    </location>
</feature>
<feature type="transmembrane region" description="Helical" evidence="1">
    <location>
        <begin position="146"/>
        <end position="165"/>
    </location>
</feature>
<protein>
    <recommendedName>
        <fullName evidence="2">Heparan-alpha-glucosaminide N-acetyltransferase catalytic domain-containing protein</fullName>
    </recommendedName>
</protein>
<feature type="domain" description="Heparan-alpha-glucosaminide N-acetyltransferase catalytic" evidence="2">
    <location>
        <begin position="20"/>
        <end position="217"/>
    </location>
</feature>
<feature type="transmembrane region" description="Helical" evidence="1">
    <location>
        <begin position="227"/>
        <end position="252"/>
    </location>
</feature>
<comment type="caution">
    <text evidence="3">The sequence shown here is derived from an EMBL/GenBank/DDBJ whole genome shotgun (WGS) entry which is preliminary data.</text>
</comment>
<accession>A0ABS4YG29</accession>
<keyword evidence="1" id="KW-0812">Transmembrane</keyword>
<evidence type="ECO:0000313" key="4">
    <source>
        <dbReference type="Proteomes" id="UP000698222"/>
    </source>
</evidence>
<feature type="transmembrane region" description="Helical" evidence="1">
    <location>
        <begin position="26"/>
        <end position="47"/>
    </location>
</feature>
<feature type="transmembrane region" description="Helical" evidence="1">
    <location>
        <begin position="346"/>
        <end position="372"/>
    </location>
</feature>
<keyword evidence="4" id="KW-1185">Reference proteome</keyword>
<dbReference type="EMBL" id="JAGIOC010000001">
    <property type="protein sequence ID" value="MBP2407752.1"/>
    <property type="molecule type" value="Genomic_DNA"/>
</dbReference>
<dbReference type="Pfam" id="PF07786">
    <property type="entry name" value="HGSNAT_cat"/>
    <property type="match status" value="1"/>
</dbReference>
<feature type="transmembrane region" description="Helical" evidence="1">
    <location>
        <begin position="67"/>
        <end position="84"/>
    </location>
</feature>
<feature type="transmembrane region" description="Helical" evidence="1">
    <location>
        <begin position="312"/>
        <end position="340"/>
    </location>
</feature>
<dbReference type="Proteomes" id="UP000698222">
    <property type="component" value="Unassembled WGS sequence"/>
</dbReference>
<keyword evidence="1" id="KW-0472">Membrane</keyword>
<keyword evidence="1" id="KW-1133">Transmembrane helix</keyword>
<dbReference type="InterPro" id="IPR012429">
    <property type="entry name" value="HGSNAT_cat"/>
</dbReference>
<name>A0ABS4YG29_9MICO</name>